<feature type="region of interest" description="Disordered" evidence="1">
    <location>
        <begin position="41"/>
        <end position="78"/>
    </location>
</feature>
<keyword evidence="2" id="KW-1133">Transmembrane helix</keyword>
<keyword evidence="4" id="KW-1185">Reference proteome</keyword>
<evidence type="ECO:0000313" key="3">
    <source>
        <dbReference type="EMBL" id="MCX2978066.1"/>
    </source>
</evidence>
<dbReference type="EMBL" id="SHNO01000001">
    <property type="protein sequence ID" value="MCX2978066.1"/>
    <property type="molecule type" value="Genomic_DNA"/>
</dbReference>
<dbReference type="RefSeq" id="WP_279249768.1">
    <property type="nucleotide sequence ID" value="NZ_SHNO01000001.1"/>
</dbReference>
<protein>
    <submittedName>
        <fullName evidence="3">Uncharacterized protein</fullName>
    </submittedName>
</protein>
<feature type="compositionally biased region" description="Gly residues" evidence="1">
    <location>
        <begin position="44"/>
        <end position="55"/>
    </location>
</feature>
<feature type="transmembrane region" description="Helical" evidence="2">
    <location>
        <begin position="6"/>
        <end position="30"/>
    </location>
</feature>
<dbReference type="Proteomes" id="UP001143304">
    <property type="component" value="Unassembled WGS sequence"/>
</dbReference>
<comment type="caution">
    <text evidence="3">The sequence shown here is derived from an EMBL/GenBank/DDBJ whole genome shotgun (WGS) entry which is preliminary data.</text>
</comment>
<keyword evidence="2" id="KW-0472">Membrane</keyword>
<proteinExistence type="predicted"/>
<keyword evidence="2" id="KW-0812">Transmembrane</keyword>
<organism evidence="3 4">
    <name type="scientific">Candidatus Marimicrobium litorale</name>
    <dbReference type="NCBI Taxonomy" id="2518991"/>
    <lineage>
        <taxon>Bacteria</taxon>
        <taxon>Pseudomonadati</taxon>
        <taxon>Pseudomonadota</taxon>
        <taxon>Gammaproteobacteria</taxon>
        <taxon>Cellvibrionales</taxon>
        <taxon>Halieaceae</taxon>
        <taxon>Marimicrobium</taxon>
    </lineage>
</organism>
<reference evidence="3" key="1">
    <citation type="submission" date="2019-02" db="EMBL/GenBank/DDBJ databases">
        <authorList>
            <person name="Li S.-H."/>
        </authorList>
    </citation>
    <scope>NUCLEOTIDE SEQUENCE</scope>
    <source>
        <strain evidence="3">IMCC11814</strain>
    </source>
</reference>
<evidence type="ECO:0000313" key="4">
    <source>
        <dbReference type="Proteomes" id="UP001143304"/>
    </source>
</evidence>
<sequence>MAIDWALLRVLLLIVVCSGSLVSLSTVWLLDVLMVPDSVKASNTGGGSGGSGGGLSDALLPPPPPPPPQAARQAQRTARMHRLVRAAREFGRGVAYCVRDTKKITGSPSGDRKPQCVK</sequence>
<feature type="compositionally biased region" description="Pro residues" evidence="1">
    <location>
        <begin position="60"/>
        <end position="69"/>
    </location>
</feature>
<evidence type="ECO:0000256" key="1">
    <source>
        <dbReference type="SAM" id="MobiDB-lite"/>
    </source>
</evidence>
<name>A0ABT3T714_9GAMM</name>
<gene>
    <name evidence="3" type="ORF">EYC82_11935</name>
</gene>
<accession>A0ABT3T714</accession>
<evidence type="ECO:0000256" key="2">
    <source>
        <dbReference type="SAM" id="Phobius"/>
    </source>
</evidence>